<proteinExistence type="predicted"/>
<dbReference type="Proteomes" id="UP001175271">
    <property type="component" value="Unassembled WGS sequence"/>
</dbReference>
<evidence type="ECO:0000313" key="3">
    <source>
        <dbReference type="Proteomes" id="UP001175271"/>
    </source>
</evidence>
<dbReference type="EMBL" id="JAUCMV010000003">
    <property type="protein sequence ID" value="KAK0408915.1"/>
    <property type="molecule type" value="Genomic_DNA"/>
</dbReference>
<reference evidence="2" key="1">
    <citation type="submission" date="2023-06" db="EMBL/GenBank/DDBJ databases">
        <title>Genomic analysis of the entomopathogenic nematode Steinernema hermaphroditum.</title>
        <authorList>
            <person name="Schwarz E.M."/>
            <person name="Heppert J.K."/>
            <person name="Baniya A."/>
            <person name="Schwartz H.T."/>
            <person name="Tan C.-H."/>
            <person name="Antoshechkin I."/>
            <person name="Sternberg P.W."/>
            <person name="Goodrich-Blair H."/>
            <person name="Dillman A.R."/>
        </authorList>
    </citation>
    <scope>NUCLEOTIDE SEQUENCE</scope>
    <source>
        <strain evidence="2">PS9179</strain>
        <tissue evidence="2">Whole animal</tissue>
    </source>
</reference>
<accession>A0AA39HP34</accession>
<comment type="caution">
    <text evidence="2">The sequence shown here is derived from an EMBL/GenBank/DDBJ whole genome shotgun (WGS) entry which is preliminary data.</text>
</comment>
<sequence length="770" mass="83319">MAHFSLVILAIITSTVWSQVRYTFLPSRYNGLFDKEFTVASLDECSLAATDKNKIGCRVTIKSEEKKEMTCAFLRQFSRFESRSDPNDYDFILDTKADDNVCLWNTVRNVSQFISGSCTVKGADCAVFESIKAFCTFVGTDVAECLSLQYTVKNVECPSGQITVDLKKGKHLCCPIGEQLAEERNGKAYCCPSNKKLKGIFNGKSICCNPNDNYKTGTSFCCPTGKQFSSGNGLERCCPSGLVPSKSISGSIGCCPNGRTYVKTQNGDDHCCPNGEEFGKREGGIDYCCPEGKIFQEVKNGKSICCSNGLTLKGYHNGMPQCCLADSNYDSASGTCCGKGYFYQRNGNDGKCCEEGQKLKRAPNGKGACRLRYTHLGVHYEGQFSSEIAVGSCGECAVNAYRSNKVGYRISRKSGKTFCSLLTTFKRFKNVEDESIRDYILSTNVSDSSCNSGNRNVTALISGPCALEGAGCNMLSQIKDLCSFTGSDTPSCISAKSVTFTEMMCPPGRYQVMLEKGKLLCCPKGENLMTKLDGKAYCCPPSKVLKQILDGKAICCLADDNYEVDIGICCPKGSSYQKSGAHGECCEEGTTLKKAQNGKFICCGEKEPNPLTVDDQVMCCASNHNILAGSKKTGYTCASCPSGELFIKKENGIDHCCPPGESLQDTKNGKAICCEKGQVVKGYFNGVKRCCNAKDSYDEVSGICCPPGKNYQKLGEVEICCPDGDTLNIAPNGIPICCRKTHPKAVNNEKGEAACCFAVSNRVVNGICFI</sequence>
<gene>
    <name evidence="2" type="ORF">QR680_004236</name>
</gene>
<name>A0AA39HP34_9BILA</name>
<organism evidence="2 3">
    <name type="scientific">Steinernema hermaphroditum</name>
    <dbReference type="NCBI Taxonomy" id="289476"/>
    <lineage>
        <taxon>Eukaryota</taxon>
        <taxon>Metazoa</taxon>
        <taxon>Ecdysozoa</taxon>
        <taxon>Nematoda</taxon>
        <taxon>Chromadorea</taxon>
        <taxon>Rhabditida</taxon>
        <taxon>Tylenchina</taxon>
        <taxon>Panagrolaimomorpha</taxon>
        <taxon>Strongyloidoidea</taxon>
        <taxon>Steinernematidae</taxon>
        <taxon>Steinernema</taxon>
    </lineage>
</organism>
<keyword evidence="1" id="KW-0732">Signal</keyword>
<keyword evidence="3" id="KW-1185">Reference proteome</keyword>
<evidence type="ECO:0000313" key="2">
    <source>
        <dbReference type="EMBL" id="KAK0408915.1"/>
    </source>
</evidence>
<feature type="chain" id="PRO_5041385857" evidence="1">
    <location>
        <begin position="19"/>
        <end position="770"/>
    </location>
</feature>
<feature type="signal peptide" evidence="1">
    <location>
        <begin position="1"/>
        <end position="18"/>
    </location>
</feature>
<protein>
    <submittedName>
        <fullName evidence="2">Uncharacterized protein</fullName>
    </submittedName>
</protein>
<evidence type="ECO:0000256" key="1">
    <source>
        <dbReference type="SAM" id="SignalP"/>
    </source>
</evidence>
<dbReference type="AlphaFoldDB" id="A0AA39HP34"/>